<dbReference type="InterPro" id="IPR001841">
    <property type="entry name" value="Znf_RING"/>
</dbReference>
<dbReference type="GO" id="GO:0031490">
    <property type="term" value="F:chromatin DNA binding"/>
    <property type="evidence" value="ECO:0007669"/>
    <property type="project" value="TreeGrafter"/>
</dbReference>
<dbReference type="EMBL" id="JAMFTS010000004">
    <property type="protein sequence ID" value="KAJ4767845.1"/>
    <property type="molecule type" value="Genomic_DNA"/>
</dbReference>
<evidence type="ECO:0000259" key="9">
    <source>
        <dbReference type="PROSITE" id="PS50089"/>
    </source>
</evidence>
<comment type="caution">
    <text evidence="11">The sequence shown here is derived from an EMBL/GenBank/DDBJ whole genome shotgun (WGS) entry which is preliminary data.</text>
</comment>
<evidence type="ECO:0000256" key="2">
    <source>
        <dbReference type="ARBA" id="ARBA00006801"/>
    </source>
</evidence>
<evidence type="ECO:0000256" key="7">
    <source>
        <dbReference type="PROSITE-ProRule" id="PRU00175"/>
    </source>
</evidence>
<gene>
    <name evidence="11" type="ORF">LUZ62_078220</name>
</gene>
<dbReference type="GO" id="GO:0032454">
    <property type="term" value="F:histone H3K9 demethylase activity"/>
    <property type="evidence" value="ECO:0007669"/>
    <property type="project" value="InterPro"/>
</dbReference>
<dbReference type="SUPFAM" id="SSF51197">
    <property type="entry name" value="Clavaminate synthase-like"/>
    <property type="match status" value="1"/>
</dbReference>
<comment type="subcellular location">
    <subcellularLocation>
        <location evidence="1">Nucleus</location>
    </subcellularLocation>
</comment>
<dbReference type="InterPro" id="IPR003347">
    <property type="entry name" value="JmjC_dom"/>
</dbReference>
<feature type="domain" description="RING-type" evidence="9">
    <location>
        <begin position="71"/>
        <end position="118"/>
    </location>
</feature>
<organism evidence="11 12">
    <name type="scientific">Rhynchospora pubera</name>
    <dbReference type="NCBI Taxonomy" id="906938"/>
    <lineage>
        <taxon>Eukaryota</taxon>
        <taxon>Viridiplantae</taxon>
        <taxon>Streptophyta</taxon>
        <taxon>Embryophyta</taxon>
        <taxon>Tracheophyta</taxon>
        <taxon>Spermatophyta</taxon>
        <taxon>Magnoliopsida</taxon>
        <taxon>Liliopsida</taxon>
        <taxon>Poales</taxon>
        <taxon>Cyperaceae</taxon>
        <taxon>Cyperoideae</taxon>
        <taxon>Rhynchosporeae</taxon>
        <taxon>Rhynchospora</taxon>
    </lineage>
</organism>
<accession>A0AAV8DIM5</accession>
<evidence type="ECO:0000313" key="12">
    <source>
        <dbReference type="Proteomes" id="UP001140206"/>
    </source>
</evidence>
<keyword evidence="5" id="KW-0804">Transcription</keyword>
<dbReference type="GO" id="GO:0008270">
    <property type="term" value="F:zinc ion binding"/>
    <property type="evidence" value="ECO:0007669"/>
    <property type="project" value="UniProtKB-KW"/>
</dbReference>
<dbReference type="AlphaFoldDB" id="A0AAV8DIM5"/>
<keyword evidence="7" id="KW-0862">Zinc</keyword>
<keyword evidence="4" id="KW-0805">Transcription regulation</keyword>
<dbReference type="InterPro" id="IPR018866">
    <property type="entry name" value="Znf-4CXXC_R1"/>
</dbReference>
<dbReference type="Pfam" id="PF10497">
    <property type="entry name" value="zf-4CXXC_R1"/>
    <property type="match status" value="1"/>
</dbReference>
<dbReference type="PROSITE" id="PS51184">
    <property type="entry name" value="JMJC"/>
    <property type="match status" value="1"/>
</dbReference>
<feature type="compositionally biased region" description="Polar residues" evidence="8">
    <location>
        <begin position="19"/>
        <end position="28"/>
    </location>
</feature>
<evidence type="ECO:0000256" key="8">
    <source>
        <dbReference type="SAM" id="MobiDB-lite"/>
    </source>
</evidence>
<sequence length="733" mass="83927">MDGENSDASEERHKRKRNPVTNEDLSSSRAHKSGMRPQAKRNNTDENIDGSHDITLKKKRTLLRGDDALMCHQCQRNDKGRVVWCKLCRKKRFCIPCIERWYFNMSKEEIAAKCPVCRVNCNCKSCLRMRGISEPPKKNISKSDQYRYYCYILNLLLPWLKEFQREQKAEKDIEANIRGIPESDLEIQVTACYSDEHVYCDRCQTSIIDFHRSRPKCPYNLCLQCCAELRAGHLPGGKVVKIQHYGRRIRDYIFGVVSIGSQTHNKGSPRSRAPLNPPCKIENYKRDENCCFNWKADKNSTIPCAPEEFGGCGRSILELKCMHPEKILSELESKSEKIVQQKNYSGDLFSMDPCACLSSSEAVHNDFEILRRAAEREGSSDNYIYCPTGKDAMQDGRLAPFQAHWARGEPVIVRNVLEQTSGLSWEPMVMWRALRERTNGKVDSEQFSVRVIDCLDLCEVKMNIRQFFNGYEKGRYHSNRWPEMLKLKEPTSSFDERLPRHYAEFLTALPFPEYTDPHYGPFNLAVKLPERIIKPDLGPRTYIACGFREELGRGDSVIKLHCNMSDAVNVLTHAAEVEPDEFLMKQIQKLKKNQLQQDKDELLFHASPVASFSEATDITENSCTAVVLSAANRSPVGKTSEGIEPWTFEQKLGEAVFIPAGCPQQVRNLKSCIKVALDFVSLENVPECIRLTEECRLLPSDHRAKEDKLEVKKIALHAIMEVVDYLTNNPESS</sequence>
<keyword evidence="6" id="KW-0539">Nucleus</keyword>
<dbReference type="PANTHER" id="PTHR12549">
    <property type="entry name" value="JMJC DOMAIN-CONTAINING HISTONE DEMETHYLATION PROTEIN"/>
    <property type="match status" value="1"/>
</dbReference>
<reference evidence="11" key="1">
    <citation type="submission" date="2022-08" db="EMBL/GenBank/DDBJ databases">
        <authorList>
            <person name="Marques A."/>
        </authorList>
    </citation>
    <scope>NUCLEOTIDE SEQUENCE</scope>
    <source>
        <strain evidence="11">RhyPub2mFocal</strain>
        <tissue evidence="11">Leaves</tissue>
    </source>
</reference>
<evidence type="ECO:0000256" key="1">
    <source>
        <dbReference type="ARBA" id="ARBA00004123"/>
    </source>
</evidence>
<evidence type="ECO:0000256" key="6">
    <source>
        <dbReference type="ARBA" id="ARBA00023242"/>
    </source>
</evidence>
<protein>
    <submittedName>
        <fullName evidence="11">Transcription factor jumonji (JmjC) domain-containing protein</fullName>
    </submittedName>
</protein>
<evidence type="ECO:0000259" key="10">
    <source>
        <dbReference type="PROSITE" id="PS51184"/>
    </source>
</evidence>
<keyword evidence="7" id="KW-0863">Zinc-finger</keyword>
<dbReference type="GO" id="GO:0000118">
    <property type="term" value="C:histone deacetylase complex"/>
    <property type="evidence" value="ECO:0007669"/>
    <property type="project" value="TreeGrafter"/>
</dbReference>
<feature type="domain" description="JmjC" evidence="10">
    <location>
        <begin position="517"/>
        <end position="696"/>
    </location>
</feature>
<dbReference type="GO" id="GO:0000785">
    <property type="term" value="C:chromatin"/>
    <property type="evidence" value="ECO:0007669"/>
    <property type="project" value="TreeGrafter"/>
</dbReference>
<name>A0AAV8DIM5_9POAL</name>
<dbReference type="Proteomes" id="UP001140206">
    <property type="component" value="Chromosome 4"/>
</dbReference>
<dbReference type="PROSITE" id="PS50089">
    <property type="entry name" value="ZF_RING_2"/>
    <property type="match status" value="1"/>
</dbReference>
<evidence type="ECO:0000256" key="3">
    <source>
        <dbReference type="ARBA" id="ARBA00022723"/>
    </source>
</evidence>
<feature type="region of interest" description="Disordered" evidence="8">
    <location>
        <begin position="1"/>
        <end position="51"/>
    </location>
</feature>
<dbReference type="Pfam" id="PF02373">
    <property type="entry name" value="JmjC"/>
    <property type="match status" value="1"/>
</dbReference>
<dbReference type="InterPro" id="IPR045109">
    <property type="entry name" value="LSDs-like"/>
</dbReference>
<proteinExistence type="inferred from homology"/>
<keyword evidence="3" id="KW-0479">Metal-binding</keyword>
<dbReference type="GO" id="GO:0006357">
    <property type="term" value="P:regulation of transcription by RNA polymerase II"/>
    <property type="evidence" value="ECO:0007669"/>
    <property type="project" value="TreeGrafter"/>
</dbReference>
<dbReference type="SMART" id="SM00558">
    <property type="entry name" value="JmjC"/>
    <property type="match status" value="1"/>
</dbReference>
<keyword evidence="12" id="KW-1185">Reference proteome</keyword>
<dbReference type="Gene3D" id="2.60.120.650">
    <property type="entry name" value="Cupin"/>
    <property type="match status" value="2"/>
</dbReference>
<dbReference type="PANTHER" id="PTHR12549:SF64">
    <property type="entry name" value="OS02G0828900 PROTEIN"/>
    <property type="match status" value="1"/>
</dbReference>
<evidence type="ECO:0000256" key="4">
    <source>
        <dbReference type="ARBA" id="ARBA00023015"/>
    </source>
</evidence>
<evidence type="ECO:0000313" key="11">
    <source>
        <dbReference type="EMBL" id="KAJ4767845.1"/>
    </source>
</evidence>
<evidence type="ECO:0000256" key="5">
    <source>
        <dbReference type="ARBA" id="ARBA00023163"/>
    </source>
</evidence>
<dbReference type="GO" id="GO:0003712">
    <property type="term" value="F:transcription coregulator activity"/>
    <property type="evidence" value="ECO:0007669"/>
    <property type="project" value="TreeGrafter"/>
</dbReference>
<comment type="similarity">
    <text evidence="2">Belongs to the JARID1 histone demethylase family.</text>
</comment>